<accession>A0ABN9WES3</accession>
<evidence type="ECO:0000313" key="2">
    <source>
        <dbReference type="Proteomes" id="UP001189429"/>
    </source>
</evidence>
<organism evidence="1 2">
    <name type="scientific">Prorocentrum cordatum</name>
    <dbReference type="NCBI Taxonomy" id="2364126"/>
    <lineage>
        <taxon>Eukaryota</taxon>
        <taxon>Sar</taxon>
        <taxon>Alveolata</taxon>
        <taxon>Dinophyceae</taxon>
        <taxon>Prorocentrales</taxon>
        <taxon>Prorocentraceae</taxon>
        <taxon>Prorocentrum</taxon>
    </lineage>
</organism>
<name>A0ABN9WES3_9DINO</name>
<protein>
    <submittedName>
        <fullName evidence="1">Uncharacterized protein</fullName>
    </submittedName>
</protein>
<comment type="caution">
    <text evidence="1">The sequence shown here is derived from an EMBL/GenBank/DDBJ whole genome shotgun (WGS) entry which is preliminary data.</text>
</comment>
<dbReference type="Proteomes" id="UP001189429">
    <property type="component" value="Unassembled WGS sequence"/>
</dbReference>
<evidence type="ECO:0000313" key="1">
    <source>
        <dbReference type="EMBL" id="CAK0884270.1"/>
    </source>
</evidence>
<reference evidence="1" key="1">
    <citation type="submission" date="2023-10" db="EMBL/GenBank/DDBJ databases">
        <authorList>
            <person name="Chen Y."/>
            <person name="Shah S."/>
            <person name="Dougan E. K."/>
            <person name="Thang M."/>
            <person name="Chan C."/>
        </authorList>
    </citation>
    <scope>NUCLEOTIDE SEQUENCE [LARGE SCALE GENOMIC DNA]</scope>
</reference>
<dbReference type="EMBL" id="CAUYUJ010018524">
    <property type="protein sequence ID" value="CAK0884270.1"/>
    <property type="molecule type" value="Genomic_DNA"/>
</dbReference>
<keyword evidence="2" id="KW-1185">Reference proteome</keyword>
<gene>
    <name evidence="1" type="ORF">PCOR1329_LOCUS66260</name>
</gene>
<proteinExistence type="predicted"/>
<sequence>MAKTWTIGVPGYRYCPPPGLFGPVVASDLFSCCSWVASTGHLAEPHRLGQDRRGGQWTSPGSLLSFARGAPRGASSLRPPHLPSCSLLQLLLLPPILPS</sequence>